<gene>
    <name evidence="1" type="ORF">QWI16_07560</name>
</gene>
<name>A0ABT8TD27_9GAMM</name>
<dbReference type="InterPro" id="IPR036390">
    <property type="entry name" value="WH_DNA-bd_sf"/>
</dbReference>
<dbReference type="PANTHER" id="PTHR33221">
    <property type="entry name" value="WINGED HELIX-TURN-HELIX TRANSCRIPTIONAL REGULATOR, RRF2 FAMILY"/>
    <property type="match status" value="1"/>
</dbReference>
<dbReference type="RefSeq" id="WP_302712190.1">
    <property type="nucleotide sequence ID" value="NZ_JAULRT010000052.1"/>
</dbReference>
<evidence type="ECO:0000313" key="1">
    <source>
        <dbReference type="EMBL" id="MDO3382027.1"/>
    </source>
</evidence>
<evidence type="ECO:0000313" key="2">
    <source>
        <dbReference type="Proteomes" id="UP001168380"/>
    </source>
</evidence>
<dbReference type="PROSITE" id="PS51197">
    <property type="entry name" value="HTH_RRF2_2"/>
    <property type="match status" value="1"/>
</dbReference>
<dbReference type="SUPFAM" id="SSF46785">
    <property type="entry name" value="Winged helix' DNA-binding domain"/>
    <property type="match status" value="1"/>
</dbReference>
<dbReference type="InterPro" id="IPR000944">
    <property type="entry name" value="Tscrpt_reg_Rrf2"/>
</dbReference>
<dbReference type="Pfam" id="PF02082">
    <property type="entry name" value="Rrf2"/>
    <property type="match status" value="1"/>
</dbReference>
<dbReference type="Proteomes" id="UP001168380">
    <property type="component" value="Unassembled WGS sequence"/>
</dbReference>
<accession>A0ABT8TD27</accession>
<protein>
    <submittedName>
        <fullName evidence="1">Rrf2 family transcriptional regulator</fullName>
    </submittedName>
</protein>
<organism evidence="1 2">
    <name type="scientific">Gilvimarinus algae</name>
    <dbReference type="NCBI Taxonomy" id="3058037"/>
    <lineage>
        <taxon>Bacteria</taxon>
        <taxon>Pseudomonadati</taxon>
        <taxon>Pseudomonadota</taxon>
        <taxon>Gammaproteobacteria</taxon>
        <taxon>Cellvibrionales</taxon>
        <taxon>Cellvibrionaceae</taxon>
        <taxon>Gilvimarinus</taxon>
    </lineage>
</organism>
<dbReference type="EMBL" id="JAULRT010000052">
    <property type="protein sequence ID" value="MDO3382027.1"/>
    <property type="molecule type" value="Genomic_DNA"/>
</dbReference>
<dbReference type="PANTHER" id="PTHR33221:SF15">
    <property type="entry name" value="HTH-TYPE TRANSCRIPTIONAL REGULATOR YWGB-RELATED"/>
    <property type="match status" value="1"/>
</dbReference>
<dbReference type="Gene3D" id="1.10.10.10">
    <property type="entry name" value="Winged helix-like DNA-binding domain superfamily/Winged helix DNA-binding domain"/>
    <property type="match status" value="1"/>
</dbReference>
<comment type="caution">
    <text evidence="1">The sequence shown here is derived from an EMBL/GenBank/DDBJ whole genome shotgun (WGS) entry which is preliminary data.</text>
</comment>
<sequence length="153" mass="17044">MKTDSRLSGVLHILLHMAEFDEPLTSEALAQMMCTNPVVVRRLLGALRKEGLVSSEKGHGGGWRLAKDLRKVSLYDVYRALEHPKIFAIGNRNETSGCLVERAVNHVMGESFEAAEALLLQRFKEVSLADMSAHVHEHWAEKPDCTKAGQSHQ</sequence>
<proteinExistence type="predicted"/>
<reference evidence="1" key="1">
    <citation type="submission" date="2023-07" db="EMBL/GenBank/DDBJ databases">
        <title>Gilvimarinus algae sp. nov., isolated from the surface of Kelp.</title>
        <authorList>
            <person name="Sun Y.Y."/>
            <person name="Gong Y."/>
            <person name="Du Z.J."/>
        </authorList>
    </citation>
    <scope>NUCLEOTIDE SEQUENCE</scope>
    <source>
        <strain evidence="1">SDUM040014</strain>
    </source>
</reference>
<keyword evidence="2" id="KW-1185">Reference proteome</keyword>
<dbReference type="InterPro" id="IPR036388">
    <property type="entry name" value="WH-like_DNA-bd_sf"/>
</dbReference>